<evidence type="ECO:0008006" key="3">
    <source>
        <dbReference type="Google" id="ProtNLM"/>
    </source>
</evidence>
<dbReference type="EMBL" id="JBHSNG010000015">
    <property type="protein sequence ID" value="MFC5582171.1"/>
    <property type="molecule type" value="Genomic_DNA"/>
</dbReference>
<proteinExistence type="predicted"/>
<name>A0ABW0T0Q9_9GAMM</name>
<organism evidence="1 2">
    <name type="scientific">Rhodanobacter terrae</name>
    <dbReference type="NCBI Taxonomy" id="418647"/>
    <lineage>
        <taxon>Bacteria</taxon>
        <taxon>Pseudomonadati</taxon>
        <taxon>Pseudomonadota</taxon>
        <taxon>Gammaproteobacteria</taxon>
        <taxon>Lysobacterales</taxon>
        <taxon>Rhodanobacteraceae</taxon>
        <taxon>Rhodanobacter</taxon>
    </lineage>
</organism>
<evidence type="ECO:0000313" key="1">
    <source>
        <dbReference type="EMBL" id="MFC5582171.1"/>
    </source>
</evidence>
<protein>
    <recommendedName>
        <fullName evidence="3">Pyocin activator protein PrtN</fullName>
    </recommendedName>
</protein>
<evidence type="ECO:0000313" key="2">
    <source>
        <dbReference type="Proteomes" id="UP001596111"/>
    </source>
</evidence>
<sequence>MTTPSLADLLERDLLARYGAPLLGGDDLRSALGYPSVEALRQAIARGTVPVPVFAVAHRRGKFALTKDVAAWLAKLRQGVECLVPSKEVPMR</sequence>
<keyword evidence="2" id="KW-1185">Reference proteome</keyword>
<accession>A0ABW0T0Q9</accession>
<dbReference type="RefSeq" id="WP_377328007.1">
    <property type="nucleotide sequence ID" value="NZ_JBHSNG010000015.1"/>
</dbReference>
<dbReference type="Proteomes" id="UP001596111">
    <property type="component" value="Unassembled WGS sequence"/>
</dbReference>
<comment type="caution">
    <text evidence="1">The sequence shown here is derived from an EMBL/GenBank/DDBJ whole genome shotgun (WGS) entry which is preliminary data.</text>
</comment>
<reference evidence="2" key="1">
    <citation type="journal article" date="2019" name="Int. J. Syst. Evol. Microbiol.">
        <title>The Global Catalogue of Microorganisms (GCM) 10K type strain sequencing project: providing services to taxonomists for standard genome sequencing and annotation.</title>
        <authorList>
            <consortium name="The Broad Institute Genomics Platform"/>
            <consortium name="The Broad Institute Genome Sequencing Center for Infectious Disease"/>
            <person name="Wu L."/>
            <person name="Ma J."/>
        </authorList>
    </citation>
    <scope>NUCLEOTIDE SEQUENCE [LARGE SCALE GENOMIC DNA]</scope>
    <source>
        <strain evidence="2">CGMCC 1.13587</strain>
    </source>
</reference>
<gene>
    <name evidence="1" type="ORF">ACFPPB_13695</name>
</gene>